<evidence type="ECO:0000313" key="3">
    <source>
        <dbReference type="Proteomes" id="UP000176603"/>
    </source>
</evidence>
<accession>A0A1F7UPL9</accession>
<keyword evidence="1" id="KW-1133">Transmembrane helix</keyword>
<keyword evidence="1" id="KW-0812">Transmembrane</keyword>
<dbReference type="Proteomes" id="UP000176603">
    <property type="component" value="Unassembled WGS sequence"/>
</dbReference>
<evidence type="ECO:0008006" key="4">
    <source>
        <dbReference type="Google" id="ProtNLM"/>
    </source>
</evidence>
<feature type="transmembrane region" description="Helical" evidence="1">
    <location>
        <begin position="6"/>
        <end position="22"/>
    </location>
</feature>
<dbReference type="AlphaFoldDB" id="A0A1F7UPL9"/>
<sequence length="87" mass="9507">MNPFLRIAIGLGILAVGAFFVIRTRKFIEFFGPIEWADAKLGGGGTNLMYKFIGLILCFIGIIVATNLWDAFLNATLGGLFPRAEPE</sequence>
<keyword evidence="1" id="KW-0472">Membrane</keyword>
<gene>
    <name evidence="2" type="ORF">A3E39_00815</name>
</gene>
<protein>
    <recommendedName>
        <fullName evidence="4">DUF3784 domain-containing protein</fullName>
    </recommendedName>
</protein>
<organism evidence="2 3">
    <name type="scientific">Candidatus Uhrbacteria bacterium RIFCSPHIGHO2_12_FULL_60_25</name>
    <dbReference type="NCBI Taxonomy" id="1802399"/>
    <lineage>
        <taxon>Bacteria</taxon>
        <taxon>Candidatus Uhriibacteriota</taxon>
    </lineage>
</organism>
<proteinExistence type="predicted"/>
<name>A0A1F7UPL9_9BACT</name>
<feature type="transmembrane region" description="Helical" evidence="1">
    <location>
        <begin position="48"/>
        <end position="69"/>
    </location>
</feature>
<reference evidence="2 3" key="1">
    <citation type="journal article" date="2016" name="Nat. Commun.">
        <title>Thousands of microbial genomes shed light on interconnected biogeochemical processes in an aquifer system.</title>
        <authorList>
            <person name="Anantharaman K."/>
            <person name="Brown C.T."/>
            <person name="Hug L.A."/>
            <person name="Sharon I."/>
            <person name="Castelle C.J."/>
            <person name="Probst A.J."/>
            <person name="Thomas B.C."/>
            <person name="Singh A."/>
            <person name="Wilkins M.J."/>
            <person name="Karaoz U."/>
            <person name="Brodie E.L."/>
            <person name="Williams K.H."/>
            <person name="Hubbard S.S."/>
            <person name="Banfield J.F."/>
        </authorList>
    </citation>
    <scope>NUCLEOTIDE SEQUENCE [LARGE SCALE GENOMIC DNA]</scope>
</reference>
<evidence type="ECO:0000256" key="1">
    <source>
        <dbReference type="SAM" id="Phobius"/>
    </source>
</evidence>
<evidence type="ECO:0000313" key="2">
    <source>
        <dbReference type="EMBL" id="OGL79647.1"/>
    </source>
</evidence>
<dbReference type="EMBL" id="MGEH01000004">
    <property type="protein sequence ID" value="OGL79647.1"/>
    <property type="molecule type" value="Genomic_DNA"/>
</dbReference>
<dbReference type="STRING" id="1802399.A3E39_00815"/>
<comment type="caution">
    <text evidence="2">The sequence shown here is derived from an EMBL/GenBank/DDBJ whole genome shotgun (WGS) entry which is preliminary data.</text>
</comment>